<dbReference type="GeneID" id="41974895"/>
<dbReference type="PANTHER" id="PTHR21310:SF58">
    <property type="entry name" value="AMINOGLYCOSIDE PHOSPHOTRANSFERASE DOMAIN-CONTAINING PROTEIN"/>
    <property type="match status" value="1"/>
</dbReference>
<gene>
    <name evidence="2" type="ORF">E0L32_007448</name>
</gene>
<dbReference type="Pfam" id="PF01636">
    <property type="entry name" value="APH"/>
    <property type="match status" value="1"/>
</dbReference>
<dbReference type="Proteomes" id="UP000319257">
    <property type="component" value="Unassembled WGS sequence"/>
</dbReference>
<evidence type="ECO:0000259" key="1">
    <source>
        <dbReference type="Pfam" id="PF01636"/>
    </source>
</evidence>
<dbReference type="InterPro" id="IPR051678">
    <property type="entry name" value="AGP_Transferase"/>
</dbReference>
<protein>
    <recommendedName>
        <fullName evidence="1">Aminoglycoside phosphotransferase domain-containing protein</fullName>
    </recommendedName>
</protein>
<dbReference type="InParanoid" id="A0A507B5P5"/>
<dbReference type="RefSeq" id="XP_030993661.1">
    <property type="nucleotide sequence ID" value="XM_031142193.1"/>
</dbReference>
<evidence type="ECO:0000313" key="3">
    <source>
        <dbReference type="Proteomes" id="UP000319257"/>
    </source>
</evidence>
<dbReference type="OrthoDB" id="5404599at2759"/>
<dbReference type="AlphaFoldDB" id="A0A507B5P5"/>
<dbReference type="InterPro" id="IPR002575">
    <property type="entry name" value="Aminoglycoside_PTrfase"/>
</dbReference>
<dbReference type="InterPro" id="IPR011009">
    <property type="entry name" value="Kinase-like_dom_sf"/>
</dbReference>
<proteinExistence type="predicted"/>
<evidence type="ECO:0000313" key="2">
    <source>
        <dbReference type="EMBL" id="TPX11950.1"/>
    </source>
</evidence>
<accession>A0A507B5P5</accession>
<sequence>MTPLEQYLNILEVLRIHSKEPKHFHTAEHVPMKNRAPMFGLTTVNDNSWLVGDRALLSRRDQPWSTHTPGLISTWTGSDRAHYAILEAPVPPPPSRPWKPEDDPILVHIAAGGGTATEPGADESPAETTKCVYSIGDVFIKIHHTVYCDSTDEDVTITELHKLLPNRTFALPVVRYHARYDDRYFLVTSRVFGQTAERLWWGLDDMVKDRYATLIAKACVEVSTLTSSKLGSGIDGTTAPNGRFSESLRRKDMPNILANCKTLNLDVEPPFRFFHGDLGPANVLIDTHNESIGIIDWQAAEYVPREWIGISFARALAMVQDPPIPDTYQPNDYAQRVWKALQRDGFCDDGTTWLSWKRIDRDGMSDL</sequence>
<reference evidence="2 3" key="1">
    <citation type="submission" date="2019-06" db="EMBL/GenBank/DDBJ databases">
        <title>Draft genome sequence of the filamentous fungus Phialemoniopsis curvata isolated from diesel fuel.</title>
        <authorList>
            <person name="Varaljay V.A."/>
            <person name="Lyon W.J."/>
            <person name="Crouch A.L."/>
            <person name="Drake C.E."/>
            <person name="Hollomon J.M."/>
            <person name="Nadeau L.J."/>
            <person name="Nunn H.S."/>
            <person name="Stevenson B.S."/>
            <person name="Bojanowski C.L."/>
            <person name="Crookes-Goodson W.J."/>
        </authorList>
    </citation>
    <scope>NUCLEOTIDE SEQUENCE [LARGE SCALE GENOMIC DNA]</scope>
    <source>
        <strain evidence="2 3">D216</strain>
    </source>
</reference>
<comment type="caution">
    <text evidence="2">The sequence shown here is derived from an EMBL/GenBank/DDBJ whole genome shotgun (WGS) entry which is preliminary data.</text>
</comment>
<dbReference type="EMBL" id="SKBQ01000045">
    <property type="protein sequence ID" value="TPX11950.1"/>
    <property type="molecule type" value="Genomic_DNA"/>
</dbReference>
<dbReference type="PANTHER" id="PTHR21310">
    <property type="entry name" value="AMINOGLYCOSIDE PHOSPHOTRANSFERASE-RELATED-RELATED"/>
    <property type="match status" value="1"/>
</dbReference>
<dbReference type="SUPFAM" id="SSF56112">
    <property type="entry name" value="Protein kinase-like (PK-like)"/>
    <property type="match status" value="1"/>
</dbReference>
<organism evidence="2 3">
    <name type="scientific">Thyridium curvatum</name>
    <dbReference type="NCBI Taxonomy" id="1093900"/>
    <lineage>
        <taxon>Eukaryota</taxon>
        <taxon>Fungi</taxon>
        <taxon>Dikarya</taxon>
        <taxon>Ascomycota</taxon>
        <taxon>Pezizomycotina</taxon>
        <taxon>Sordariomycetes</taxon>
        <taxon>Sordariomycetidae</taxon>
        <taxon>Thyridiales</taxon>
        <taxon>Thyridiaceae</taxon>
        <taxon>Thyridium</taxon>
    </lineage>
</organism>
<dbReference type="Gene3D" id="3.90.1200.10">
    <property type="match status" value="1"/>
</dbReference>
<keyword evidence="3" id="KW-1185">Reference proteome</keyword>
<name>A0A507B5P5_9PEZI</name>
<feature type="domain" description="Aminoglycoside phosphotransferase" evidence="1">
    <location>
        <begin position="169"/>
        <end position="303"/>
    </location>
</feature>